<reference evidence="12 13" key="1">
    <citation type="journal article" date="2012" name="Proc. Natl. Acad. Sci. U.S.A.">
        <title>Gain and loss of multiple functionally related, horizontally transferred genes in the reduced genomes of two microsporidian parasites.</title>
        <authorList>
            <person name="Pombert J.-F."/>
            <person name="Selman M."/>
            <person name="Burki F."/>
            <person name="Bardell F.T."/>
            <person name="Farinelli L."/>
            <person name="Solter L.F."/>
            <person name="Whitman D.W."/>
            <person name="Weiss L.M."/>
            <person name="Corradi N."/>
            <person name="Keeling P.J."/>
        </authorList>
    </citation>
    <scope>NUCLEOTIDE SEQUENCE [LARGE SCALE GENOMIC DNA]</scope>
    <source>
        <strain evidence="12 13">SJ-2008</strain>
    </source>
</reference>
<evidence type="ECO:0000256" key="2">
    <source>
        <dbReference type="ARBA" id="ARBA00012832"/>
    </source>
</evidence>
<proteinExistence type="inferred from homology"/>
<keyword evidence="5" id="KW-0547">Nucleotide-binding</keyword>
<accession>I6ZJP0</accession>
<dbReference type="PANTHER" id="PTHR10890:SF3">
    <property type="entry name" value="CYSTEINE--TRNA LIGASE, CYTOPLASMIC"/>
    <property type="match status" value="1"/>
</dbReference>
<gene>
    <name evidence="12" type="ordered locus">EROM_080410</name>
</gene>
<sequence>MTMDRSLKLYNSITKTKETFVPSRGNEVKMYICGPTVYDSPHIGHARTYVMFDVMRRVLSDYLKYDVRFVMNITDIDDKIISRANVSGASTEEITRKYTEEFFEDMEALNVRQPSFVTFVTSYVDKIVKFIEKLETNGFAYESGGSVYFDLEKYQEKHNYPLFKSKDGINSEGAENKDKRGSWDFVLWKKSKENEPRYKSKWGYGRPGWHIECSVMSSDILGGDLDIHAGGIDLAFPHHENEIAQCQAYFMKEPWVRWFLHTGHLNIDGLKMSKSLKNFTTIKEALEMISPRQLRVLFLYHQWNKDMSYEREHLKFAESIEKKIFNFMSIAESMRKNTLGFKTLEDVDREVLEELKDVQESIHAAILDNIDTPTVMRKVVEMINFTNIRIKGISPSTILVVKDYIKEIMEMFGLSEGEAQASSKEDLVAQMLSDFRESIRGMARRKEPYSNFFQKCDWVREAIKDYGYIIEDNNEGSILRKN</sequence>
<dbReference type="HOGENOM" id="CLU_013528_0_3_1"/>
<evidence type="ECO:0000313" key="12">
    <source>
        <dbReference type="EMBL" id="AFN83463.1"/>
    </source>
</evidence>
<dbReference type="Gene3D" id="1.20.120.1910">
    <property type="entry name" value="Cysteine-tRNA ligase, C-terminal anti-codon recognition domain"/>
    <property type="match status" value="1"/>
</dbReference>
<evidence type="ECO:0000256" key="10">
    <source>
        <dbReference type="ARBA" id="ARBA00031499"/>
    </source>
</evidence>
<evidence type="ECO:0000256" key="9">
    <source>
        <dbReference type="ARBA" id="ARBA00023146"/>
    </source>
</evidence>
<evidence type="ECO:0000256" key="1">
    <source>
        <dbReference type="ARBA" id="ARBA00001947"/>
    </source>
</evidence>
<dbReference type="InterPro" id="IPR014729">
    <property type="entry name" value="Rossmann-like_a/b/a_fold"/>
</dbReference>
<comment type="cofactor">
    <cofactor evidence="1">
        <name>Zn(2+)</name>
        <dbReference type="ChEBI" id="CHEBI:29105"/>
    </cofactor>
</comment>
<keyword evidence="13" id="KW-1185">Reference proteome</keyword>
<keyword evidence="8" id="KW-0648">Protein biosynthesis</keyword>
<dbReference type="InterPro" id="IPR024909">
    <property type="entry name" value="Cys-tRNA/MSH_ligase"/>
</dbReference>
<dbReference type="VEuPathDB" id="MicrosporidiaDB:EROM_080410"/>
<evidence type="ECO:0000313" key="13">
    <source>
        <dbReference type="Proteomes" id="UP000010094"/>
    </source>
</evidence>
<organism evidence="12 13">
    <name type="scientific">Encephalitozoon romaleae (strain SJ-2008)</name>
    <name type="common">Microsporidian parasite</name>
    <dbReference type="NCBI Taxonomy" id="1178016"/>
    <lineage>
        <taxon>Eukaryota</taxon>
        <taxon>Fungi</taxon>
        <taxon>Fungi incertae sedis</taxon>
        <taxon>Microsporidia</taxon>
        <taxon>Unikaryonidae</taxon>
        <taxon>Encephalitozoon</taxon>
    </lineage>
</organism>
<dbReference type="NCBIfam" id="TIGR00435">
    <property type="entry name" value="cysS"/>
    <property type="match status" value="1"/>
</dbReference>
<dbReference type="Proteomes" id="UP000010094">
    <property type="component" value="Chromosome VIII"/>
</dbReference>
<feature type="domain" description="tRNA synthetases class I catalytic" evidence="11">
    <location>
        <begin position="20"/>
        <end position="317"/>
    </location>
</feature>
<dbReference type="PANTHER" id="PTHR10890">
    <property type="entry name" value="CYSTEINYL-TRNA SYNTHETASE"/>
    <property type="match status" value="1"/>
</dbReference>
<dbReference type="InterPro" id="IPR015803">
    <property type="entry name" value="Cys-tRNA-ligase"/>
</dbReference>
<dbReference type="AlphaFoldDB" id="I6ZJP0"/>
<dbReference type="KEGG" id="ero:EROM_080410"/>
<keyword evidence="4" id="KW-0479">Metal-binding</keyword>
<evidence type="ECO:0000256" key="5">
    <source>
        <dbReference type="ARBA" id="ARBA00022741"/>
    </source>
</evidence>
<protein>
    <recommendedName>
        <fullName evidence="2">cysteine--tRNA ligase</fullName>
        <ecNumber evidence="2">6.1.1.16</ecNumber>
    </recommendedName>
    <alternativeName>
        <fullName evidence="10">Cysteinyl-tRNA synthetase</fullName>
    </alternativeName>
</protein>
<keyword evidence="7" id="KW-0067">ATP-binding</keyword>
<evidence type="ECO:0000256" key="8">
    <source>
        <dbReference type="ARBA" id="ARBA00022917"/>
    </source>
</evidence>
<dbReference type="GeneID" id="20521777"/>
<dbReference type="Pfam" id="PF01406">
    <property type="entry name" value="tRNA-synt_1e"/>
    <property type="match status" value="1"/>
</dbReference>
<dbReference type="GO" id="GO:0005524">
    <property type="term" value="F:ATP binding"/>
    <property type="evidence" value="ECO:0007669"/>
    <property type="project" value="UniProtKB-KW"/>
</dbReference>
<name>I6ZJP0_ENCRO</name>
<keyword evidence="6" id="KW-0862">Zinc</keyword>
<dbReference type="GO" id="GO:0004817">
    <property type="term" value="F:cysteine-tRNA ligase activity"/>
    <property type="evidence" value="ECO:0007669"/>
    <property type="project" value="UniProtKB-EC"/>
</dbReference>
<dbReference type="CDD" id="cd00672">
    <property type="entry name" value="CysRS_core"/>
    <property type="match status" value="1"/>
</dbReference>
<dbReference type="Gene3D" id="3.40.50.620">
    <property type="entry name" value="HUPs"/>
    <property type="match status" value="1"/>
</dbReference>
<keyword evidence="3" id="KW-0436">Ligase</keyword>
<keyword evidence="9" id="KW-0030">Aminoacyl-tRNA synthetase</keyword>
<evidence type="ECO:0000256" key="3">
    <source>
        <dbReference type="ARBA" id="ARBA00022598"/>
    </source>
</evidence>
<evidence type="ECO:0000256" key="6">
    <source>
        <dbReference type="ARBA" id="ARBA00022833"/>
    </source>
</evidence>
<dbReference type="RefSeq" id="XP_009264960.1">
    <property type="nucleotide sequence ID" value="XM_009266685.1"/>
</dbReference>
<evidence type="ECO:0000259" key="11">
    <source>
        <dbReference type="Pfam" id="PF01406"/>
    </source>
</evidence>
<dbReference type="EC" id="6.1.1.16" evidence="2"/>
<dbReference type="InterPro" id="IPR032678">
    <property type="entry name" value="tRNA-synt_1_cat_dom"/>
</dbReference>
<dbReference type="GO" id="GO:0006423">
    <property type="term" value="P:cysteinyl-tRNA aminoacylation"/>
    <property type="evidence" value="ECO:0007669"/>
    <property type="project" value="InterPro"/>
</dbReference>
<dbReference type="GO" id="GO:0005737">
    <property type="term" value="C:cytoplasm"/>
    <property type="evidence" value="ECO:0007669"/>
    <property type="project" value="TreeGrafter"/>
</dbReference>
<dbReference type="OrthoDB" id="438179at2759"/>
<dbReference type="InterPro" id="IPR009080">
    <property type="entry name" value="tRNAsynth_Ia_anticodon-bd"/>
</dbReference>
<evidence type="ECO:0000256" key="7">
    <source>
        <dbReference type="ARBA" id="ARBA00022840"/>
    </source>
</evidence>
<dbReference type="SUPFAM" id="SSF47323">
    <property type="entry name" value="Anticodon-binding domain of a subclass of class I aminoacyl-tRNA synthetases"/>
    <property type="match status" value="1"/>
</dbReference>
<dbReference type="PRINTS" id="PR00983">
    <property type="entry name" value="TRNASYNTHCYS"/>
</dbReference>
<dbReference type="SUPFAM" id="SSF52374">
    <property type="entry name" value="Nucleotidylyl transferase"/>
    <property type="match status" value="1"/>
</dbReference>
<dbReference type="GO" id="GO:0046872">
    <property type="term" value="F:metal ion binding"/>
    <property type="evidence" value="ECO:0007669"/>
    <property type="project" value="UniProtKB-KW"/>
</dbReference>
<dbReference type="HAMAP" id="MF_00041">
    <property type="entry name" value="Cys_tRNA_synth"/>
    <property type="match status" value="1"/>
</dbReference>
<dbReference type="FunFam" id="3.40.50.620:FF:000027">
    <property type="entry name" value="Cysteine--tRNA ligase, cytoplasmic"/>
    <property type="match status" value="1"/>
</dbReference>
<dbReference type="EMBL" id="CP003525">
    <property type="protein sequence ID" value="AFN83463.1"/>
    <property type="molecule type" value="Genomic_DNA"/>
</dbReference>
<evidence type="ECO:0000256" key="4">
    <source>
        <dbReference type="ARBA" id="ARBA00022723"/>
    </source>
</evidence>